<dbReference type="EMBL" id="JACCCU010000002">
    <property type="protein sequence ID" value="NYF91135.1"/>
    <property type="molecule type" value="Genomic_DNA"/>
</dbReference>
<comment type="similarity">
    <text evidence="2">Belongs to the outer membrane factor (OMF) (TC 1.B.17) family.</text>
</comment>
<reference evidence="8 9" key="1">
    <citation type="submission" date="2020-07" db="EMBL/GenBank/DDBJ databases">
        <title>Genomic Encyclopedia of Type Strains, Phase IV (KMG-V): Genome sequencing to study the core and pangenomes of soil and plant-associated prokaryotes.</title>
        <authorList>
            <person name="Whitman W."/>
        </authorList>
    </citation>
    <scope>NUCLEOTIDE SEQUENCE [LARGE SCALE GENOMIC DNA]</scope>
    <source>
        <strain evidence="8 9">M8UP22</strain>
    </source>
</reference>
<dbReference type="Pfam" id="PF02321">
    <property type="entry name" value="OEP"/>
    <property type="match status" value="2"/>
</dbReference>
<evidence type="ECO:0000256" key="2">
    <source>
        <dbReference type="ARBA" id="ARBA00007613"/>
    </source>
</evidence>
<dbReference type="GO" id="GO:0015562">
    <property type="term" value="F:efflux transmembrane transporter activity"/>
    <property type="evidence" value="ECO:0007669"/>
    <property type="project" value="InterPro"/>
</dbReference>
<evidence type="ECO:0000256" key="5">
    <source>
        <dbReference type="ARBA" id="ARBA00022692"/>
    </source>
</evidence>
<evidence type="ECO:0000313" key="8">
    <source>
        <dbReference type="EMBL" id="NYF91135.1"/>
    </source>
</evidence>
<keyword evidence="4" id="KW-1134">Transmembrane beta strand</keyword>
<keyword evidence="6" id="KW-0472">Membrane</keyword>
<dbReference type="PANTHER" id="PTHR30026:SF20">
    <property type="entry name" value="OUTER MEMBRANE PROTEIN TOLC"/>
    <property type="match status" value="1"/>
</dbReference>
<evidence type="ECO:0000256" key="6">
    <source>
        <dbReference type="ARBA" id="ARBA00023136"/>
    </source>
</evidence>
<proteinExistence type="inferred from homology"/>
<evidence type="ECO:0000313" key="9">
    <source>
        <dbReference type="Proteomes" id="UP000564385"/>
    </source>
</evidence>
<dbReference type="SUPFAM" id="SSF56954">
    <property type="entry name" value="Outer membrane efflux proteins (OEP)"/>
    <property type="match status" value="1"/>
</dbReference>
<dbReference type="InterPro" id="IPR003423">
    <property type="entry name" value="OMP_efflux"/>
</dbReference>
<dbReference type="GO" id="GO:0015288">
    <property type="term" value="F:porin activity"/>
    <property type="evidence" value="ECO:0007669"/>
    <property type="project" value="TreeGrafter"/>
</dbReference>
<dbReference type="InterPro" id="IPR051906">
    <property type="entry name" value="TolC-like"/>
</dbReference>
<dbReference type="PANTHER" id="PTHR30026">
    <property type="entry name" value="OUTER MEMBRANE PROTEIN TOLC"/>
    <property type="match status" value="1"/>
</dbReference>
<gene>
    <name evidence="8" type="ORF">HDF08_003237</name>
</gene>
<sequence>MGFSQAGMRTLTSFLILCMATIRVRRTGSLGFFSSALVILWGVSGFGQSTSDQAPELALVDAIQIALGNNRPVQIARLDVTKYGWEVAEAKTHRFPELKTELLASGNIDSPSFTFKQGVFGTIDNQPVPTTDKQISLSSGLTGYAIATVAQPISQLYQIHLLVREKQLSVDLAGEKYKQKRQATVVDVKQGYYAILQSESALESEQALIKEYEETDRVTTQYLSKESILKSDSLQVKAQLAQARHQLITLRDDLQTQKEHFNDLLGRDLDTSFRTQPVPPASTDEMDLKAARKTALQQRPELQEAKINVEKAGYDRSLAKAEYIPGIGAQLQYLTPINTQILPQNILSVGLKMTWEPYEWGRRKDNVKEKDIQVQQSQYQLDHTSSQVLLDVDNTFRKLSESRSMLEVAQAARDAANEKLREVNDQYRQVTVLLRDVLKQQAAVANANHEYEESLLAFWNAKAEFEKALGEE</sequence>
<keyword evidence="7" id="KW-0998">Cell outer membrane</keyword>
<accession>A0A852VM24</accession>
<keyword evidence="5" id="KW-0812">Transmembrane</keyword>
<dbReference type="Proteomes" id="UP000564385">
    <property type="component" value="Unassembled WGS sequence"/>
</dbReference>
<comment type="subcellular location">
    <subcellularLocation>
        <location evidence="1">Cell outer membrane</location>
    </subcellularLocation>
</comment>
<protein>
    <submittedName>
        <fullName evidence="8">Outer membrane protein TolC</fullName>
    </submittedName>
</protein>
<evidence type="ECO:0000256" key="1">
    <source>
        <dbReference type="ARBA" id="ARBA00004442"/>
    </source>
</evidence>
<dbReference type="AlphaFoldDB" id="A0A852VM24"/>
<comment type="caution">
    <text evidence="8">The sequence shown here is derived from an EMBL/GenBank/DDBJ whole genome shotgun (WGS) entry which is preliminary data.</text>
</comment>
<name>A0A852VM24_9BACT</name>
<dbReference type="GO" id="GO:1990281">
    <property type="term" value="C:efflux pump complex"/>
    <property type="evidence" value="ECO:0007669"/>
    <property type="project" value="TreeGrafter"/>
</dbReference>
<dbReference type="Gene3D" id="1.20.1600.10">
    <property type="entry name" value="Outer membrane efflux proteins (OEP)"/>
    <property type="match status" value="1"/>
</dbReference>
<evidence type="ECO:0000256" key="7">
    <source>
        <dbReference type="ARBA" id="ARBA00023237"/>
    </source>
</evidence>
<evidence type="ECO:0000256" key="3">
    <source>
        <dbReference type="ARBA" id="ARBA00022448"/>
    </source>
</evidence>
<keyword evidence="3" id="KW-0813">Transport</keyword>
<organism evidence="8 9">
    <name type="scientific">Tunturiibacter lichenicola</name>
    <dbReference type="NCBI Taxonomy" id="2051959"/>
    <lineage>
        <taxon>Bacteria</taxon>
        <taxon>Pseudomonadati</taxon>
        <taxon>Acidobacteriota</taxon>
        <taxon>Terriglobia</taxon>
        <taxon>Terriglobales</taxon>
        <taxon>Acidobacteriaceae</taxon>
        <taxon>Tunturiibacter</taxon>
    </lineage>
</organism>
<evidence type="ECO:0000256" key="4">
    <source>
        <dbReference type="ARBA" id="ARBA00022452"/>
    </source>
</evidence>
<dbReference type="GO" id="GO:0009279">
    <property type="term" value="C:cell outer membrane"/>
    <property type="evidence" value="ECO:0007669"/>
    <property type="project" value="UniProtKB-SubCell"/>
</dbReference>